<dbReference type="GO" id="GO:0005524">
    <property type="term" value="F:ATP binding"/>
    <property type="evidence" value="ECO:0007669"/>
    <property type="project" value="UniProtKB-KW"/>
</dbReference>
<dbReference type="InterPro" id="IPR017871">
    <property type="entry name" value="ABC_transporter-like_CS"/>
</dbReference>
<dbReference type="Gene3D" id="1.20.1560.10">
    <property type="entry name" value="ABC transporter type 1, transmembrane domain"/>
    <property type="match status" value="1"/>
</dbReference>
<dbReference type="InterPro" id="IPR003593">
    <property type="entry name" value="AAA+_ATPase"/>
</dbReference>
<evidence type="ECO:0000256" key="4">
    <source>
        <dbReference type="ARBA" id="ARBA00022448"/>
    </source>
</evidence>
<dbReference type="FunFam" id="1.20.1560.10:FF:000011">
    <property type="entry name" value="Multidrug ABC transporter ATP-binding protein"/>
    <property type="match status" value="1"/>
</dbReference>
<feature type="transmembrane region" description="Helical" evidence="13">
    <location>
        <begin position="18"/>
        <end position="39"/>
    </location>
</feature>
<dbReference type="FunFam" id="3.40.50.300:FF:000221">
    <property type="entry name" value="Multidrug ABC transporter ATP-binding protein"/>
    <property type="match status" value="1"/>
</dbReference>
<feature type="domain" description="ABC transmembrane type-1" evidence="15">
    <location>
        <begin position="19"/>
        <end position="302"/>
    </location>
</feature>
<dbReference type="PROSITE" id="PS50929">
    <property type="entry name" value="ABC_TM1F"/>
    <property type="match status" value="1"/>
</dbReference>
<dbReference type="SUPFAM" id="SSF90123">
    <property type="entry name" value="ABC transporter transmembrane region"/>
    <property type="match status" value="1"/>
</dbReference>
<dbReference type="InterPro" id="IPR011527">
    <property type="entry name" value="ABC1_TM_dom"/>
</dbReference>
<keyword evidence="4" id="KW-0813">Transport</keyword>
<name>A0A445N3Z2_9BACT</name>
<dbReference type="EMBL" id="OJIN01000240">
    <property type="protein sequence ID" value="SPD76432.1"/>
    <property type="molecule type" value="Genomic_DNA"/>
</dbReference>
<dbReference type="EC" id="7.6.2.2" evidence="3"/>
<gene>
    <name evidence="16" type="ORF">PITCH_A930010</name>
</gene>
<dbReference type="PROSITE" id="PS00211">
    <property type="entry name" value="ABC_TRANSPORTER_1"/>
    <property type="match status" value="1"/>
</dbReference>
<keyword evidence="5" id="KW-1003">Cell membrane</keyword>
<protein>
    <recommendedName>
        <fullName evidence="12">Multidrug resistance-like ATP-binding protein MdlA</fullName>
        <ecNumber evidence="3">7.6.2.2</ecNumber>
    </recommendedName>
</protein>
<evidence type="ECO:0000256" key="5">
    <source>
        <dbReference type="ARBA" id="ARBA00022475"/>
    </source>
</evidence>
<evidence type="ECO:0000256" key="2">
    <source>
        <dbReference type="ARBA" id="ARBA00006526"/>
    </source>
</evidence>
<evidence type="ECO:0000256" key="13">
    <source>
        <dbReference type="SAM" id="Phobius"/>
    </source>
</evidence>
<comment type="subcellular location">
    <subcellularLocation>
        <location evidence="1">Cell membrane</location>
        <topology evidence="1">Multi-pass membrane protein</topology>
    </subcellularLocation>
</comment>
<dbReference type="PANTHER" id="PTHR43394">
    <property type="entry name" value="ATP-DEPENDENT PERMEASE MDL1, MITOCHONDRIAL"/>
    <property type="match status" value="1"/>
</dbReference>
<dbReference type="GO" id="GO:0008559">
    <property type="term" value="F:ABC-type xenobiotic transporter activity"/>
    <property type="evidence" value="ECO:0007669"/>
    <property type="project" value="UniProtKB-EC"/>
</dbReference>
<proteinExistence type="inferred from homology"/>
<reference evidence="16" key="1">
    <citation type="submission" date="2018-01" db="EMBL/GenBank/DDBJ databases">
        <authorList>
            <person name="Regsiter A."/>
            <person name="William W."/>
        </authorList>
    </citation>
    <scope>NUCLEOTIDE SEQUENCE</scope>
    <source>
        <strain evidence="16">TRIP AH-1</strain>
    </source>
</reference>
<keyword evidence="6 13" id="KW-0812">Transmembrane</keyword>
<keyword evidence="7" id="KW-0547">Nucleotide-binding</keyword>
<dbReference type="CDD" id="cd18541">
    <property type="entry name" value="ABC_6TM_TmrB_like"/>
    <property type="match status" value="1"/>
</dbReference>
<evidence type="ECO:0000256" key="6">
    <source>
        <dbReference type="ARBA" id="ARBA00022692"/>
    </source>
</evidence>
<evidence type="ECO:0000256" key="9">
    <source>
        <dbReference type="ARBA" id="ARBA00022989"/>
    </source>
</evidence>
<dbReference type="PANTHER" id="PTHR43394:SF1">
    <property type="entry name" value="ATP-BINDING CASSETTE SUB-FAMILY B MEMBER 10, MITOCHONDRIAL"/>
    <property type="match status" value="1"/>
</dbReference>
<evidence type="ECO:0000259" key="14">
    <source>
        <dbReference type="PROSITE" id="PS50893"/>
    </source>
</evidence>
<feature type="transmembrane region" description="Helical" evidence="13">
    <location>
        <begin position="161"/>
        <end position="178"/>
    </location>
</feature>
<dbReference type="InterPro" id="IPR039421">
    <property type="entry name" value="Type_1_exporter"/>
</dbReference>
<evidence type="ECO:0000256" key="10">
    <source>
        <dbReference type="ARBA" id="ARBA00023136"/>
    </source>
</evidence>
<dbReference type="GO" id="GO:0005886">
    <property type="term" value="C:plasma membrane"/>
    <property type="evidence" value="ECO:0007669"/>
    <property type="project" value="UniProtKB-SubCell"/>
</dbReference>
<organism evidence="16">
    <name type="scientific">uncultured Desulfobacterium sp</name>
    <dbReference type="NCBI Taxonomy" id="201089"/>
    <lineage>
        <taxon>Bacteria</taxon>
        <taxon>Pseudomonadati</taxon>
        <taxon>Thermodesulfobacteriota</taxon>
        <taxon>Desulfobacteria</taxon>
        <taxon>Desulfobacterales</taxon>
        <taxon>Desulfobacteriaceae</taxon>
        <taxon>Desulfobacterium</taxon>
        <taxon>environmental samples</taxon>
    </lineage>
</organism>
<keyword evidence="10 13" id="KW-0472">Membrane</keyword>
<dbReference type="GO" id="GO:0016887">
    <property type="term" value="F:ATP hydrolysis activity"/>
    <property type="evidence" value="ECO:0007669"/>
    <property type="project" value="InterPro"/>
</dbReference>
<dbReference type="Gene3D" id="3.40.50.300">
    <property type="entry name" value="P-loop containing nucleotide triphosphate hydrolases"/>
    <property type="match status" value="1"/>
</dbReference>
<evidence type="ECO:0000256" key="7">
    <source>
        <dbReference type="ARBA" id="ARBA00022741"/>
    </source>
</evidence>
<comment type="similarity">
    <text evidence="2">Belongs to the ABC transporter superfamily. Drug exporter-2 (TC 3.A.1.117) family.</text>
</comment>
<evidence type="ECO:0000256" key="12">
    <source>
        <dbReference type="ARBA" id="ARBA00074518"/>
    </source>
</evidence>
<feature type="domain" description="ABC transporter" evidence="14">
    <location>
        <begin position="336"/>
        <end position="571"/>
    </location>
</feature>
<feature type="transmembrane region" description="Helical" evidence="13">
    <location>
        <begin position="135"/>
        <end position="155"/>
    </location>
</feature>
<comment type="catalytic activity">
    <reaction evidence="11">
        <text>ATP + H2O + xenobioticSide 1 = ADP + phosphate + xenobioticSide 2.</text>
        <dbReference type="EC" id="7.6.2.2"/>
    </reaction>
</comment>
<evidence type="ECO:0000256" key="3">
    <source>
        <dbReference type="ARBA" id="ARBA00012191"/>
    </source>
</evidence>
<dbReference type="AlphaFoldDB" id="A0A445N3Z2"/>
<feature type="transmembrane region" description="Helical" evidence="13">
    <location>
        <begin position="276"/>
        <end position="300"/>
    </location>
</feature>
<accession>A0A445N3Z2</accession>
<dbReference type="InterPro" id="IPR036640">
    <property type="entry name" value="ABC1_TM_sf"/>
</dbReference>
<dbReference type="Pfam" id="PF00005">
    <property type="entry name" value="ABC_tran"/>
    <property type="match status" value="1"/>
</dbReference>
<feature type="transmembrane region" description="Helical" evidence="13">
    <location>
        <begin position="242"/>
        <end position="264"/>
    </location>
</feature>
<keyword evidence="9 13" id="KW-1133">Transmembrane helix</keyword>
<keyword evidence="8" id="KW-0067">ATP-binding</keyword>
<evidence type="ECO:0000256" key="11">
    <source>
        <dbReference type="ARBA" id="ARBA00034018"/>
    </source>
</evidence>
<dbReference type="PROSITE" id="PS50893">
    <property type="entry name" value="ABC_TRANSPORTER_2"/>
    <property type="match status" value="1"/>
</dbReference>
<dbReference type="SMART" id="SM00382">
    <property type="entry name" value="AAA"/>
    <property type="match status" value="1"/>
</dbReference>
<dbReference type="GO" id="GO:0015421">
    <property type="term" value="F:ABC-type oligopeptide transporter activity"/>
    <property type="evidence" value="ECO:0007669"/>
    <property type="project" value="TreeGrafter"/>
</dbReference>
<evidence type="ECO:0000259" key="15">
    <source>
        <dbReference type="PROSITE" id="PS50929"/>
    </source>
</evidence>
<evidence type="ECO:0000256" key="8">
    <source>
        <dbReference type="ARBA" id="ARBA00022840"/>
    </source>
</evidence>
<dbReference type="InterPro" id="IPR003439">
    <property type="entry name" value="ABC_transporter-like_ATP-bd"/>
</dbReference>
<dbReference type="InterPro" id="IPR027417">
    <property type="entry name" value="P-loop_NTPase"/>
</dbReference>
<sequence length="581" mass="64652">MKPVDLIKPYFVEKRVQILLGLASLIIVDLLQLFVPRIIKHAVDGLTAFEIGRSELLRYALYIAGIAVLMGIFRYLWRLWLLGTSRRVEEGLRNTLFDHIQTLSAPYFDGVKTGDIMAHATNDIQQVRMATGMGLVALNDAVLMGSAAIGFMLYINIRLTLFVLIPMPFIVFGTRFFSRKMHKRYQDVQAAFSDIMEAARERFSGIRVIKSYCLEAKEAGKIEDLSRGYINRNISLVKVTGSFYPMVMFFTNLSLAAVLFFGGRQTIALTITPGDFVAFISYLGLLTWPMMAMGWVTNLIQRGRASLDRISHILDKRPEIVEAAGAVSIKGVNDSIIFDDVSFAYDSSAGPVLSRINFRLGSGRVLGIVGPPGSGKTSLINLVPRIYDVRGGRILIDGRDIRQITIKDLRSLIAFVPQEPFLFARTIRDNIAFGTRSLSEETLIHATQMSALLDTIRSFPEGFDTIVGERGIILSGGQKQRIALARALLTDRPVLILDDPISQVDFETGAVIINTIRSLAADKTIFIVSHRISAVSFADQIITLDKGRIIESGTHDELMKSRGYYAITYRHQEIEEDLGGV</sequence>
<dbReference type="Pfam" id="PF00664">
    <property type="entry name" value="ABC_membrane"/>
    <property type="match status" value="1"/>
</dbReference>
<evidence type="ECO:0000313" key="16">
    <source>
        <dbReference type="EMBL" id="SPD76432.1"/>
    </source>
</evidence>
<dbReference type="SUPFAM" id="SSF52540">
    <property type="entry name" value="P-loop containing nucleoside triphosphate hydrolases"/>
    <property type="match status" value="1"/>
</dbReference>
<feature type="transmembrane region" description="Helical" evidence="13">
    <location>
        <begin position="59"/>
        <end position="77"/>
    </location>
</feature>
<evidence type="ECO:0000256" key="1">
    <source>
        <dbReference type="ARBA" id="ARBA00004651"/>
    </source>
</evidence>